<dbReference type="STRING" id="670307.HYPDE_41248"/>
<evidence type="ECO:0000313" key="3">
    <source>
        <dbReference type="Proteomes" id="UP000005952"/>
    </source>
</evidence>
<keyword evidence="3" id="KW-1185">Reference proteome</keyword>
<organism evidence="2 3">
    <name type="scientific">Hyphomicrobium denitrificans 1NES1</name>
    <dbReference type="NCBI Taxonomy" id="670307"/>
    <lineage>
        <taxon>Bacteria</taxon>
        <taxon>Pseudomonadati</taxon>
        <taxon>Pseudomonadota</taxon>
        <taxon>Alphaproteobacteria</taxon>
        <taxon>Hyphomicrobiales</taxon>
        <taxon>Hyphomicrobiaceae</taxon>
        <taxon>Hyphomicrobium</taxon>
    </lineage>
</organism>
<proteinExistence type="predicted"/>
<gene>
    <name evidence="2" type="ORF">HYPDE_41248</name>
</gene>
<feature type="coiled-coil region" evidence="1">
    <location>
        <begin position="74"/>
        <end position="101"/>
    </location>
</feature>
<protein>
    <submittedName>
        <fullName evidence="2">Uncharacterized protein</fullName>
    </submittedName>
</protein>
<dbReference type="AlphaFoldDB" id="N0BA77"/>
<accession>N0BA77</accession>
<name>N0BA77_9HYPH</name>
<sequence length="103" mass="11983">MINFESVAASIRKKYSAEAVTQRERELRFKALVHKQQRHPLANVTADELIAEIEAWHQIADTVSGTAKIWRKLYRQTGRQLRSANKKIARLEKKLETLRKRSA</sequence>
<dbReference type="HOGENOM" id="CLU_2259940_0_0_5"/>
<dbReference type="EMBL" id="CP005587">
    <property type="protein sequence ID" value="AGK59918.1"/>
    <property type="molecule type" value="Genomic_DNA"/>
</dbReference>
<dbReference type="RefSeq" id="WP_015599932.1">
    <property type="nucleotide sequence ID" value="NC_021172.1"/>
</dbReference>
<dbReference type="Proteomes" id="UP000005952">
    <property type="component" value="Chromosome"/>
</dbReference>
<dbReference type="KEGG" id="hdt:HYPDE_41248"/>
<keyword evidence="1" id="KW-0175">Coiled coil</keyword>
<reference evidence="2 3" key="1">
    <citation type="journal article" date="2013" name="Genome Announc.">
        <title>Genome sequences for three denitrifying bacterial strains isolated from a uranium- and nitrate-contaminated subsurface environment.</title>
        <authorList>
            <person name="Venkatramanan R."/>
            <person name="Prakash O."/>
            <person name="Woyke T."/>
            <person name="Chain P."/>
            <person name="Goodwin L.A."/>
            <person name="Watson D."/>
            <person name="Brooks S."/>
            <person name="Kostka J.E."/>
            <person name="Green S.J."/>
        </authorList>
    </citation>
    <scope>NUCLEOTIDE SEQUENCE [LARGE SCALE GENOMIC DNA]</scope>
    <source>
        <strain evidence="2 3">1NES1</strain>
    </source>
</reference>
<evidence type="ECO:0000256" key="1">
    <source>
        <dbReference type="SAM" id="Coils"/>
    </source>
</evidence>
<evidence type="ECO:0000313" key="2">
    <source>
        <dbReference type="EMBL" id="AGK59918.1"/>
    </source>
</evidence>